<dbReference type="InterPro" id="IPR036420">
    <property type="entry name" value="BRCT_dom_sf"/>
</dbReference>
<comment type="catalytic activity">
    <reaction evidence="13 15 16">
        <text>NAD(+) + (deoxyribonucleotide)n-3'-hydroxyl + 5'-phospho-(deoxyribonucleotide)m = (deoxyribonucleotide)n+m + AMP + beta-nicotinamide D-nucleotide.</text>
        <dbReference type="EC" id="6.5.1.2"/>
    </reaction>
</comment>
<comment type="function">
    <text evidence="1 15">DNA ligase that catalyzes the formation of phosphodiester linkages between 5'-phosphoryl and 3'-hydroxyl groups in double-stranded DNA using NAD as a coenzyme and as the energy source for the reaction. It is essential for DNA replication and repair of damaged DNA.</text>
</comment>
<evidence type="ECO:0000256" key="15">
    <source>
        <dbReference type="HAMAP-Rule" id="MF_01588"/>
    </source>
</evidence>
<reference evidence="18" key="1">
    <citation type="journal article" date="2012" name="J. Microbiol. Biotechnol.">
        <title>Ramlibacter ginsenosidimutans sp. nov., with ginsenoside-converting activity.</title>
        <authorList>
            <person name="Wang L."/>
            <person name="An D.S."/>
            <person name="Kim S.G."/>
            <person name="Jin F.X."/>
            <person name="Kim S.C."/>
            <person name="Lee S.T."/>
            <person name="Im W.T."/>
        </authorList>
    </citation>
    <scope>NUCLEOTIDE SEQUENCE</scope>
    <source>
        <strain evidence="18">KACC 17527</strain>
    </source>
</reference>
<keyword evidence="8 15" id="KW-0862">Zinc</keyword>
<reference evidence="18" key="2">
    <citation type="submission" date="2021-01" db="EMBL/GenBank/DDBJ databases">
        <authorList>
            <person name="Kang M."/>
        </authorList>
    </citation>
    <scope>NUCLEOTIDE SEQUENCE</scope>
    <source>
        <strain evidence="18">KACC 17527</strain>
    </source>
</reference>
<dbReference type="SUPFAM" id="SSF50249">
    <property type="entry name" value="Nucleic acid-binding proteins"/>
    <property type="match status" value="1"/>
</dbReference>
<dbReference type="InterPro" id="IPR013840">
    <property type="entry name" value="DNAligase_N"/>
</dbReference>
<feature type="binding site" evidence="15">
    <location>
        <position position="190"/>
    </location>
    <ligand>
        <name>NAD(+)</name>
        <dbReference type="ChEBI" id="CHEBI:57540"/>
    </ligand>
</feature>
<dbReference type="PANTHER" id="PTHR23389">
    <property type="entry name" value="CHROMOSOME TRANSMISSION FIDELITY FACTOR 18"/>
    <property type="match status" value="1"/>
</dbReference>
<dbReference type="GO" id="GO:0006260">
    <property type="term" value="P:DNA replication"/>
    <property type="evidence" value="ECO:0007669"/>
    <property type="project" value="UniProtKB-KW"/>
</dbReference>
<feature type="binding site" evidence="15">
    <location>
        <begin position="84"/>
        <end position="85"/>
    </location>
    <ligand>
        <name>NAD(+)</name>
        <dbReference type="ChEBI" id="CHEBI:57540"/>
    </ligand>
</feature>
<evidence type="ECO:0000256" key="14">
    <source>
        <dbReference type="ARBA" id="ARBA00060881"/>
    </source>
</evidence>
<dbReference type="SMART" id="SM00292">
    <property type="entry name" value="BRCT"/>
    <property type="match status" value="1"/>
</dbReference>
<comment type="cofactor">
    <cofactor evidence="15">
        <name>Mg(2+)</name>
        <dbReference type="ChEBI" id="CHEBI:18420"/>
    </cofactor>
    <cofactor evidence="15">
        <name>Mn(2+)</name>
        <dbReference type="ChEBI" id="CHEBI:29035"/>
    </cofactor>
</comment>
<dbReference type="PROSITE" id="PS01056">
    <property type="entry name" value="DNA_LIGASE_N2"/>
    <property type="match status" value="1"/>
</dbReference>
<dbReference type="GO" id="GO:0046872">
    <property type="term" value="F:metal ion binding"/>
    <property type="evidence" value="ECO:0007669"/>
    <property type="project" value="UniProtKB-KW"/>
</dbReference>
<evidence type="ECO:0000256" key="8">
    <source>
        <dbReference type="ARBA" id="ARBA00022833"/>
    </source>
</evidence>
<keyword evidence="5 15" id="KW-0235">DNA replication</keyword>
<dbReference type="EC" id="6.5.1.2" evidence="2 15"/>
<dbReference type="FunFam" id="3.30.470.30:FF:000001">
    <property type="entry name" value="DNA ligase"/>
    <property type="match status" value="1"/>
</dbReference>
<dbReference type="EMBL" id="JAEPWM010000007">
    <property type="protein sequence ID" value="MBK6007828.1"/>
    <property type="molecule type" value="Genomic_DNA"/>
</dbReference>
<comment type="similarity">
    <text evidence="14 15">Belongs to the NAD-dependent DNA ligase family. LigA subfamily.</text>
</comment>
<dbReference type="Proteomes" id="UP000630528">
    <property type="component" value="Unassembled WGS sequence"/>
</dbReference>
<evidence type="ECO:0000256" key="9">
    <source>
        <dbReference type="ARBA" id="ARBA00022842"/>
    </source>
</evidence>
<keyword evidence="4 15" id="KW-0436">Ligase</keyword>
<dbReference type="InterPro" id="IPR001357">
    <property type="entry name" value="BRCT_dom"/>
</dbReference>
<dbReference type="InterPro" id="IPR004150">
    <property type="entry name" value="NAD_DNA_ligase_OB"/>
</dbReference>
<dbReference type="GO" id="GO:0005829">
    <property type="term" value="C:cytosol"/>
    <property type="evidence" value="ECO:0007669"/>
    <property type="project" value="TreeGrafter"/>
</dbReference>
<dbReference type="SMART" id="SM00278">
    <property type="entry name" value="HhH1"/>
    <property type="match status" value="4"/>
</dbReference>
<accession>A0A934TUU6</accession>
<dbReference type="PROSITE" id="PS50172">
    <property type="entry name" value="BRCT"/>
    <property type="match status" value="1"/>
</dbReference>
<keyword evidence="7 15" id="KW-0227">DNA damage</keyword>
<dbReference type="NCBIfam" id="NF005932">
    <property type="entry name" value="PRK07956.1"/>
    <property type="match status" value="1"/>
</dbReference>
<organism evidence="18 19">
    <name type="scientific">Ramlibacter ginsenosidimutans</name>
    <dbReference type="NCBI Taxonomy" id="502333"/>
    <lineage>
        <taxon>Bacteria</taxon>
        <taxon>Pseudomonadati</taxon>
        <taxon>Pseudomonadota</taxon>
        <taxon>Betaproteobacteria</taxon>
        <taxon>Burkholderiales</taxon>
        <taxon>Comamonadaceae</taxon>
        <taxon>Ramlibacter</taxon>
    </lineage>
</organism>
<dbReference type="FunFam" id="2.40.50.140:FF:000012">
    <property type="entry name" value="DNA ligase"/>
    <property type="match status" value="1"/>
</dbReference>
<dbReference type="Pfam" id="PF03119">
    <property type="entry name" value="DNA_ligase_ZBD"/>
    <property type="match status" value="1"/>
</dbReference>
<dbReference type="FunFam" id="1.10.150.20:FF:000006">
    <property type="entry name" value="DNA ligase"/>
    <property type="match status" value="1"/>
</dbReference>
<evidence type="ECO:0000313" key="19">
    <source>
        <dbReference type="Proteomes" id="UP000630528"/>
    </source>
</evidence>
<dbReference type="Pfam" id="PF03120">
    <property type="entry name" value="OB_DNA_ligase"/>
    <property type="match status" value="1"/>
</dbReference>
<dbReference type="SUPFAM" id="SSF52113">
    <property type="entry name" value="BRCT domain"/>
    <property type="match status" value="1"/>
</dbReference>
<dbReference type="GO" id="GO:0003677">
    <property type="term" value="F:DNA binding"/>
    <property type="evidence" value="ECO:0007669"/>
    <property type="project" value="InterPro"/>
</dbReference>
<feature type="binding site" evidence="15">
    <location>
        <begin position="35"/>
        <end position="39"/>
    </location>
    <ligand>
        <name>NAD(+)</name>
        <dbReference type="ChEBI" id="CHEBI:57540"/>
    </ligand>
</feature>
<evidence type="ECO:0000256" key="10">
    <source>
        <dbReference type="ARBA" id="ARBA00023027"/>
    </source>
</evidence>
<protein>
    <recommendedName>
        <fullName evidence="3 15">DNA ligase</fullName>
        <ecNumber evidence="2 15">6.5.1.2</ecNumber>
    </recommendedName>
    <alternativeName>
        <fullName evidence="15">Polydeoxyribonucleotide synthase [NAD(+)]</fullName>
    </alternativeName>
</protein>
<dbReference type="Pfam" id="PF12826">
    <property type="entry name" value="HHH_2"/>
    <property type="match status" value="1"/>
</dbReference>
<evidence type="ECO:0000256" key="7">
    <source>
        <dbReference type="ARBA" id="ARBA00022763"/>
    </source>
</evidence>
<dbReference type="InterPro" id="IPR004149">
    <property type="entry name" value="Znf_DNAligase_C4"/>
</dbReference>
<feature type="binding site" evidence="15">
    <location>
        <position position="455"/>
    </location>
    <ligand>
        <name>Zn(2+)</name>
        <dbReference type="ChEBI" id="CHEBI:29105"/>
    </ligand>
</feature>
<dbReference type="InterPro" id="IPR003583">
    <property type="entry name" value="Hlx-hairpin-Hlx_DNA-bd_motif"/>
</dbReference>
<evidence type="ECO:0000256" key="12">
    <source>
        <dbReference type="ARBA" id="ARBA00023211"/>
    </source>
</evidence>
<dbReference type="Gene3D" id="3.40.50.10190">
    <property type="entry name" value="BRCT domain"/>
    <property type="match status" value="1"/>
</dbReference>
<keyword evidence="12 15" id="KW-0464">Manganese</keyword>
<dbReference type="InterPro" id="IPR018239">
    <property type="entry name" value="DNA_ligase_AS"/>
</dbReference>
<dbReference type="NCBIfam" id="TIGR00575">
    <property type="entry name" value="dnlj"/>
    <property type="match status" value="1"/>
</dbReference>
<dbReference type="PROSITE" id="PS01055">
    <property type="entry name" value="DNA_LIGASE_N1"/>
    <property type="match status" value="1"/>
</dbReference>
<dbReference type="Gene3D" id="1.10.287.610">
    <property type="entry name" value="Helix hairpin bin"/>
    <property type="match status" value="1"/>
</dbReference>
<keyword evidence="10 15" id="KW-0520">NAD</keyword>
<dbReference type="Gene3D" id="1.10.150.20">
    <property type="entry name" value="5' to 3' exonuclease, C-terminal subdomain"/>
    <property type="match status" value="2"/>
</dbReference>
<comment type="caution">
    <text evidence="15">Lacks conserved residue(s) required for the propagation of feature annotation.</text>
</comment>
<evidence type="ECO:0000256" key="6">
    <source>
        <dbReference type="ARBA" id="ARBA00022723"/>
    </source>
</evidence>
<feature type="binding site" evidence="15">
    <location>
        <position position="337"/>
    </location>
    <ligand>
        <name>NAD(+)</name>
        <dbReference type="ChEBI" id="CHEBI:57540"/>
    </ligand>
</feature>
<evidence type="ECO:0000313" key="18">
    <source>
        <dbReference type="EMBL" id="MBK6007828.1"/>
    </source>
</evidence>
<feature type="binding site" evidence="15">
    <location>
        <position position="144"/>
    </location>
    <ligand>
        <name>NAD(+)</name>
        <dbReference type="ChEBI" id="CHEBI:57540"/>
    </ligand>
</feature>
<evidence type="ECO:0000256" key="1">
    <source>
        <dbReference type="ARBA" id="ARBA00004067"/>
    </source>
</evidence>
<keyword evidence="11 15" id="KW-0234">DNA repair</keyword>
<dbReference type="InterPro" id="IPR001679">
    <property type="entry name" value="DNA_ligase"/>
</dbReference>
<dbReference type="InterPro" id="IPR033136">
    <property type="entry name" value="DNA_ligase_CS"/>
</dbReference>
<evidence type="ECO:0000256" key="4">
    <source>
        <dbReference type="ARBA" id="ARBA00022598"/>
    </source>
</evidence>
<dbReference type="InterPro" id="IPR012340">
    <property type="entry name" value="NA-bd_OB-fold"/>
</dbReference>
<keyword evidence="9 15" id="KW-0460">Magnesium</keyword>
<dbReference type="AlphaFoldDB" id="A0A934TUU6"/>
<feature type="binding site" evidence="15">
    <location>
        <position position="431"/>
    </location>
    <ligand>
        <name>Zn(2+)</name>
        <dbReference type="ChEBI" id="CHEBI:29105"/>
    </ligand>
</feature>
<evidence type="ECO:0000256" key="2">
    <source>
        <dbReference type="ARBA" id="ARBA00012722"/>
    </source>
</evidence>
<evidence type="ECO:0000259" key="17">
    <source>
        <dbReference type="PROSITE" id="PS50172"/>
    </source>
</evidence>
<dbReference type="Gene3D" id="3.30.470.30">
    <property type="entry name" value="DNA ligase/mRNA capping enzyme"/>
    <property type="match status" value="1"/>
</dbReference>
<dbReference type="SUPFAM" id="SSF47781">
    <property type="entry name" value="RuvA domain 2-like"/>
    <property type="match status" value="1"/>
</dbReference>
<gene>
    <name evidence="15 18" type="primary">ligA</name>
    <name evidence="18" type="ORF">JJB11_17140</name>
</gene>
<dbReference type="InterPro" id="IPR013839">
    <property type="entry name" value="DNAligase_adenylation"/>
</dbReference>
<dbReference type="RefSeq" id="WP_201174035.1">
    <property type="nucleotide sequence ID" value="NZ_JAEPWM010000007.1"/>
</dbReference>
<dbReference type="FunFam" id="1.10.287.610:FF:000002">
    <property type="entry name" value="DNA ligase"/>
    <property type="match status" value="1"/>
</dbReference>
<evidence type="ECO:0000256" key="3">
    <source>
        <dbReference type="ARBA" id="ARBA00013308"/>
    </source>
</evidence>
<proteinExistence type="inferred from homology"/>
<dbReference type="InterPro" id="IPR010994">
    <property type="entry name" value="RuvA_2-like"/>
</dbReference>
<dbReference type="Gene3D" id="6.20.10.30">
    <property type="match status" value="1"/>
</dbReference>
<dbReference type="FunFam" id="3.40.50.10190:FF:000054">
    <property type="entry name" value="DNA ligase"/>
    <property type="match status" value="1"/>
</dbReference>
<evidence type="ECO:0000256" key="11">
    <source>
        <dbReference type="ARBA" id="ARBA00023204"/>
    </source>
</evidence>
<feature type="binding site" evidence="15">
    <location>
        <position position="121"/>
    </location>
    <ligand>
        <name>NAD(+)</name>
        <dbReference type="ChEBI" id="CHEBI:57540"/>
    </ligand>
</feature>
<sequence>MSAPARAAERADALRELLHHHNYRYYVLDAPEIPDAEYDKLFRELQALETQYPELHTPDSPTQRVGGQVLEGFAKVRHKVPMLSIRTETDIEASGARSFDARVRRELGLQESDPPVEYVAELKFDGLALNLRYEHGVLVQAATRGDGEVGEDVTQNIRTIGQIPLKLHSVGHKGKGGVGAPPAVLEVRGEVYMRRDDFERLNELQREKIAKGAKNEKTFVNPRNAAAGAVRQLDPAIARQRPLSFYAYGWGEIEGGPEFSTHYEVLQALKAWGVPVSERVVLARGAEDLVAYHQAVGRDRDSLPFDIDGVVYKVNSLALQKQMGFVTREPRWAVAHKFPAQEQLTTVEAIAVYVGRTGKLTPVAHLQPVFVGGVTVTNATLHNEDEARRKDVRVGDTVIVRRAGDVIPEVVAVVADKRQPGAQPFTMPHTCPVCGSAAVREEGEADYRCTGGLFCSAQRKHAILHFAQRRAMDIEGLGEKLVDQMVDANVIRVLPDLYRLGLQGLVALERMGEKSALNLLAALEKSKATTLPRFLYGLGIRHVGEATARDLARHFGQLDAIMDAGVEQLLEVPDVGPIVAESIHAFFQQPHNREVIEQLRACGVHWEEGAPTRPAQLPLAGKTVVLTGTLPTLSRDEAKELLEAAGAKVAGSVSKKTDYVVAGAEAGSKLDKARELGVAVLDEDGLRQLLAG</sequence>
<evidence type="ECO:0000256" key="5">
    <source>
        <dbReference type="ARBA" id="ARBA00022705"/>
    </source>
</evidence>
<dbReference type="Gene3D" id="2.40.50.140">
    <property type="entry name" value="Nucleic acid-binding proteins"/>
    <property type="match status" value="1"/>
</dbReference>
<dbReference type="FunFam" id="1.10.150.20:FF:000007">
    <property type="entry name" value="DNA ligase"/>
    <property type="match status" value="1"/>
</dbReference>
<dbReference type="HAMAP" id="MF_01588">
    <property type="entry name" value="DNA_ligase_A"/>
    <property type="match status" value="1"/>
</dbReference>
<dbReference type="CDD" id="cd00114">
    <property type="entry name" value="LIGANc"/>
    <property type="match status" value="1"/>
</dbReference>
<evidence type="ECO:0000256" key="16">
    <source>
        <dbReference type="RuleBase" id="RU000618"/>
    </source>
</evidence>
<feature type="domain" description="BRCT" evidence="17">
    <location>
        <begin position="614"/>
        <end position="692"/>
    </location>
</feature>
<name>A0A934TUU6_9BURK</name>
<keyword evidence="19" id="KW-1185">Reference proteome</keyword>
<feature type="binding site" evidence="15">
    <location>
        <position position="313"/>
    </location>
    <ligand>
        <name>NAD(+)</name>
        <dbReference type="ChEBI" id="CHEBI:57540"/>
    </ligand>
</feature>
<dbReference type="PANTHER" id="PTHR23389:SF9">
    <property type="entry name" value="DNA LIGASE"/>
    <property type="match status" value="1"/>
</dbReference>
<dbReference type="GO" id="GO:0003911">
    <property type="term" value="F:DNA ligase (NAD+) activity"/>
    <property type="evidence" value="ECO:0007669"/>
    <property type="project" value="UniProtKB-UniRule"/>
</dbReference>
<dbReference type="PIRSF" id="PIRSF001604">
    <property type="entry name" value="LigA"/>
    <property type="match status" value="1"/>
</dbReference>
<feature type="active site" description="N6-AMP-lysine intermediate" evidence="15">
    <location>
        <position position="123"/>
    </location>
</feature>
<keyword evidence="6 15" id="KW-0479">Metal-binding</keyword>
<dbReference type="CDD" id="cd17748">
    <property type="entry name" value="BRCT_DNA_ligase_like"/>
    <property type="match status" value="1"/>
</dbReference>
<dbReference type="Pfam" id="PF01653">
    <property type="entry name" value="DNA_ligase_aden"/>
    <property type="match status" value="1"/>
</dbReference>
<feature type="binding site" evidence="15">
    <location>
        <position position="434"/>
    </location>
    <ligand>
        <name>Zn(2+)</name>
        <dbReference type="ChEBI" id="CHEBI:29105"/>
    </ligand>
</feature>
<dbReference type="SUPFAM" id="SSF56091">
    <property type="entry name" value="DNA ligase/mRNA capping enzyme, catalytic domain"/>
    <property type="match status" value="1"/>
</dbReference>
<dbReference type="Pfam" id="PF00533">
    <property type="entry name" value="BRCT"/>
    <property type="match status" value="1"/>
</dbReference>
<dbReference type="InterPro" id="IPR041663">
    <property type="entry name" value="DisA/LigA_HHH"/>
</dbReference>
<evidence type="ECO:0000256" key="13">
    <source>
        <dbReference type="ARBA" id="ARBA00034005"/>
    </source>
</evidence>
<dbReference type="GO" id="GO:0006281">
    <property type="term" value="P:DNA repair"/>
    <property type="evidence" value="ECO:0007669"/>
    <property type="project" value="UniProtKB-KW"/>
</dbReference>
<dbReference type="SMART" id="SM00532">
    <property type="entry name" value="LIGANc"/>
    <property type="match status" value="1"/>
</dbReference>
<comment type="caution">
    <text evidence="18">The sequence shown here is derived from an EMBL/GenBank/DDBJ whole genome shotgun (WGS) entry which is preliminary data.</text>
</comment>